<dbReference type="Proteomes" id="UP000235739">
    <property type="component" value="Unassembled WGS sequence"/>
</dbReference>
<proteinExistence type="predicted"/>
<comment type="caution">
    <text evidence="2">The sequence shown here is derived from an EMBL/GenBank/DDBJ whole genome shotgun (WGS) entry which is preliminary data.</text>
</comment>
<dbReference type="AlphaFoldDB" id="A0A2N7RYE1"/>
<feature type="compositionally biased region" description="Gly residues" evidence="1">
    <location>
        <begin position="26"/>
        <end position="40"/>
    </location>
</feature>
<gene>
    <name evidence="2" type="ORF">CIK84_16180</name>
</gene>
<evidence type="ECO:0000313" key="2">
    <source>
        <dbReference type="EMBL" id="PMQ18913.1"/>
    </source>
</evidence>
<dbReference type="EMBL" id="PNQX01000003">
    <property type="protein sequence ID" value="PMQ18913.1"/>
    <property type="molecule type" value="Genomic_DNA"/>
</dbReference>
<sequence>MAVGSEELGSVADSVVGLTDFEPEGDGAGVSDGLFTGAGGTDPSVAPDGSSSEEADGCAETETSGLAVDAELGDAVTESSPVSEMGPVVDVAYAAPES</sequence>
<name>A0A2N7RYE1_9MICC</name>
<feature type="region of interest" description="Disordered" evidence="1">
    <location>
        <begin position="1"/>
        <end position="69"/>
    </location>
</feature>
<organism evidence="2 3">
    <name type="scientific">Glutamicibacter arilaitensis</name>
    <dbReference type="NCBI Taxonomy" id="256701"/>
    <lineage>
        <taxon>Bacteria</taxon>
        <taxon>Bacillati</taxon>
        <taxon>Actinomycetota</taxon>
        <taxon>Actinomycetes</taxon>
        <taxon>Micrococcales</taxon>
        <taxon>Micrococcaceae</taxon>
        <taxon>Glutamicibacter</taxon>
    </lineage>
</organism>
<accession>A0A2N7RYE1</accession>
<dbReference type="RefSeq" id="WP_102599032.1">
    <property type="nucleotide sequence ID" value="NZ_PNQX01000003.1"/>
</dbReference>
<protein>
    <submittedName>
        <fullName evidence="2">Uncharacterized protein</fullName>
    </submittedName>
</protein>
<evidence type="ECO:0000256" key="1">
    <source>
        <dbReference type="SAM" id="MobiDB-lite"/>
    </source>
</evidence>
<reference evidence="2 3" key="1">
    <citation type="journal article" date="2017" name="Elife">
        <title>Extensive horizontal gene transfer in cheese-associated bacteria.</title>
        <authorList>
            <person name="Bonham K.S."/>
            <person name="Wolfe B.E."/>
            <person name="Dutton R.J."/>
        </authorList>
    </citation>
    <scope>NUCLEOTIDE SEQUENCE [LARGE SCALE GENOMIC DNA]</scope>
    <source>
        <strain evidence="2 3">JB182</strain>
    </source>
</reference>
<evidence type="ECO:0000313" key="3">
    <source>
        <dbReference type="Proteomes" id="UP000235739"/>
    </source>
</evidence>